<protein>
    <submittedName>
        <fullName evidence="1">Uncharacterized protein</fullName>
    </submittedName>
</protein>
<evidence type="ECO:0000313" key="1">
    <source>
        <dbReference type="EMBL" id="WRO07574.1"/>
    </source>
</evidence>
<dbReference type="RefSeq" id="WP_279115711.1">
    <property type="nucleotide sequence ID" value="NZ_CP141531.1"/>
</dbReference>
<evidence type="ECO:0000313" key="2">
    <source>
        <dbReference type="Proteomes" id="UP001327986"/>
    </source>
</evidence>
<name>A0AB38ZAG8_9CHLR</name>
<dbReference type="Proteomes" id="UP001327986">
    <property type="component" value="Chromosome"/>
</dbReference>
<proteinExistence type="predicted"/>
<gene>
    <name evidence="1" type="ORF">VLL09_01390</name>
</gene>
<dbReference type="EMBL" id="CP141531">
    <property type="protein sequence ID" value="WRO07574.1"/>
    <property type="molecule type" value="Genomic_DNA"/>
</dbReference>
<accession>A0AB38ZAG8</accession>
<sequence length="247" mass="28586">MTDISIAVSKGIEEVVLDFQAHPHNYFTEEDVRWRLLREIGNILALNGTEQFTFLNGVTSIIHTEYPTPFRCSMIDRQFKLLDVSDIKGQRGHFDIVILNRKAASQCEFEVLRSQDYKTLCENLKSGKIPLPVLDYAIELKLFRDLAHRNRTESAKQQAEYAVQAIRKLEATVQANDYYPKPFADHGIVLLFDNSELASTSNIEIAQNKFWDRFKELVDWNSLSPRLSCIWASPRKKEEFQGQRTIE</sequence>
<organism evidence="1 2">
    <name type="scientific">Dehalococcoides mccartyi</name>
    <dbReference type="NCBI Taxonomy" id="61435"/>
    <lineage>
        <taxon>Bacteria</taxon>
        <taxon>Bacillati</taxon>
        <taxon>Chloroflexota</taxon>
        <taxon>Dehalococcoidia</taxon>
        <taxon>Dehalococcoidales</taxon>
        <taxon>Dehalococcoidaceae</taxon>
        <taxon>Dehalococcoides</taxon>
    </lineage>
</organism>
<reference evidence="1" key="1">
    <citation type="submission" date="2023-12" db="EMBL/GenBank/DDBJ databases">
        <title>Isolation of organohalide respiring bacteria Dehalococcoides mccartyi strain GPTCE1 in groundwater collected near a chemical plant in Suzhou, China.</title>
        <authorList>
            <person name="Liu G."/>
        </authorList>
    </citation>
    <scope>NUCLEOTIDE SEQUENCE</scope>
    <source>
        <strain evidence="1">GPTCE1</strain>
    </source>
</reference>
<dbReference type="AlphaFoldDB" id="A0AB38ZAG8"/>